<gene>
    <name evidence="1" type="ORF">Pmani_037105</name>
</gene>
<evidence type="ECO:0008006" key="3">
    <source>
        <dbReference type="Google" id="ProtNLM"/>
    </source>
</evidence>
<keyword evidence="2" id="KW-1185">Reference proteome</keyword>
<dbReference type="EMBL" id="JAWZYT010005650">
    <property type="protein sequence ID" value="KAK4289952.1"/>
    <property type="molecule type" value="Genomic_DNA"/>
</dbReference>
<comment type="caution">
    <text evidence="1">The sequence shown here is derived from an EMBL/GenBank/DDBJ whole genome shotgun (WGS) entry which is preliminary data.</text>
</comment>
<dbReference type="Gene3D" id="2.30.30.140">
    <property type="match status" value="1"/>
</dbReference>
<sequence length="90" mass="11090">MLLFIKEFTDMARQMLRDCQYDLMELEQCKDCYRMSNEKSDKYWFCKPCRPNHQLVYAKQKGFPYWPAKVIRVENELYTHFTGKTYVRLE</sequence>
<dbReference type="SUPFAM" id="SSF63748">
    <property type="entry name" value="Tudor/PWWP/MBT"/>
    <property type="match status" value="1"/>
</dbReference>
<dbReference type="GO" id="GO:0003714">
    <property type="term" value="F:transcription corepressor activity"/>
    <property type="evidence" value="ECO:0007669"/>
    <property type="project" value="InterPro"/>
</dbReference>
<dbReference type="InterPro" id="IPR047269">
    <property type="entry name" value="ZMY11"/>
</dbReference>
<name>A0AAE1TLS0_9EUCA</name>
<evidence type="ECO:0000313" key="2">
    <source>
        <dbReference type="Proteomes" id="UP001292094"/>
    </source>
</evidence>
<organism evidence="1 2">
    <name type="scientific">Petrolisthes manimaculis</name>
    <dbReference type="NCBI Taxonomy" id="1843537"/>
    <lineage>
        <taxon>Eukaryota</taxon>
        <taxon>Metazoa</taxon>
        <taxon>Ecdysozoa</taxon>
        <taxon>Arthropoda</taxon>
        <taxon>Crustacea</taxon>
        <taxon>Multicrustacea</taxon>
        <taxon>Malacostraca</taxon>
        <taxon>Eumalacostraca</taxon>
        <taxon>Eucarida</taxon>
        <taxon>Decapoda</taxon>
        <taxon>Pleocyemata</taxon>
        <taxon>Anomura</taxon>
        <taxon>Galatheoidea</taxon>
        <taxon>Porcellanidae</taxon>
        <taxon>Petrolisthes</taxon>
    </lineage>
</organism>
<dbReference type="PANTHER" id="PTHR46379">
    <property type="entry name" value="ZINC FINGER MYND DOMAIN-CONTAINING"/>
    <property type="match status" value="1"/>
</dbReference>
<dbReference type="GO" id="GO:0034243">
    <property type="term" value="P:regulation of transcription elongation by RNA polymerase II"/>
    <property type="evidence" value="ECO:0007669"/>
    <property type="project" value="InterPro"/>
</dbReference>
<accession>A0AAE1TLS0</accession>
<dbReference type="GO" id="GO:0005634">
    <property type="term" value="C:nucleus"/>
    <property type="evidence" value="ECO:0007669"/>
    <property type="project" value="TreeGrafter"/>
</dbReference>
<dbReference type="Proteomes" id="UP001292094">
    <property type="component" value="Unassembled WGS sequence"/>
</dbReference>
<evidence type="ECO:0000313" key="1">
    <source>
        <dbReference type="EMBL" id="KAK4289952.1"/>
    </source>
</evidence>
<protein>
    <recommendedName>
        <fullName evidence="3">PWWP domain-containing protein</fullName>
    </recommendedName>
</protein>
<reference evidence="1" key="1">
    <citation type="submission" date="2023-11" db="EMBL/GenBank/DDBJ databases">
        <title>Genome assemblies of two species of porcelain crab, Petrolisthes cinctipes and Petrolisthes manimaculis (Anomura: Porcellanidae).</title>
        <authorList>
            <person name="Angst P."/>
        </authorList>
    </citation>
    <scope>NUCLEOTIDE SEQUENCE</scope>
    <source>
        <strain evidence="1">PB745_02</strain>
        <tissue evidence="1">Gill</tissue>
    </source>
</reference>
<dbReference type="PANTHER" id="PTHR46379:SF1">
    <property type="entry name" value="ZINC FINGER MYND DOMAIN-CONTAINING PROTEIN 11"/>
    <property type="match status" value="1"/>
</dbReference>
<proteinExistence type="predicted"/>
<dbReference type="GO" id="GO:0009966">
    <property type="term" value="P:regulation of signal transduction"/>
    <property type="evidence" value="ECO:0007669"/>
    <property type="project" value="TreeGrafter"/>
</dbReference>
<dbReference type="AlphaFoldDB" id="A0AAE1TLS0"/>